<dbReference type="RefSeq" id="WP_193490193.1">
    <property type="nucleotide sequence ID" value="NZ_BAAAMC010000015.1"/>
</dbReference>
<dbReference type="InterPro" id="IPR011711">
    <property type="entry name" value="GntR_C"/>
</dbReference>
<dbReference type="InterPro" id="IPR000524">
    <property type="entry name" value="Tscrpt_reg_HTH_GntR"/>
</dbReference>
<dbReference type="PANTHER" id="PTHR43537:SF5">
    <property type="entry name" value="UXU OPERON TRANSCRIPTIONAL REGULATOR"/>
    <property type="match status" value="1"/>
</dbReference>
<keyword evidence="6" id="KW-1185">Reference proteome</keyword>
<feature type="domain" description="HTH gntR-type" evidence="4">
    <location>
        <begin position="3"/>
        <end position="73"/>
    </location>
</feature>
<gene>
    <name evidence="5" type="ORF">MMUR_38910</name>
</gene>
<dbReference type="Pfam" id="PF00392">
    <property type="entry name" value="GntR"/>
    <property type="match status" value="1"/>
</dbReference>
<accession>A0A7I9WPV2</accession>
<dbReference type="PROSITE" id="PS50949">
    <property type="entry name" value="HTH_GNTR"/>
    <property type="match status" value="1"/>
</dbReference>
<dbReference type="SMART" id="SM00895">
    <property type="entry name" value="FCD"/>
    <property type="match status" value="1"/>
</dbReference>
<evidence type="ECO:0000256" key="2">
    <source>
        <dbReference type="ARBA" id="ARBA00023125"/>
    </source>
</evidence>
<comment type="caution">
    <text evidence="5">The sequence shown here is derived from an EMBL/GenBank/DDBJ whole genome shotgun (WGS) entry which is preliminary data.</text>
</comment>
<dbReference type="Proteomes" id="UP000465241">
    <property type="component" value="Unassembled WGS sequence"/>
</dbReference>
<dbReference type="Pfam" id="PF07729">
    <property type="entry name" value="FCD"/>
    <property type="match status" value="1"/>
</dbReference>
<dbReference type="InterPro" id="IPR036390">
    <property type="entry name" value="WH_DNA-bd_sf"/>
</dbReference>
<evidence type="ECO:0000259" key="4">
    <source>
        <dbReference type="PROSITE" id="PS50949"/>
    </source>
</evidence>
<dbReference type="SUPFAM" id="SSF48008">
    <property type="entry name" value="GntR ligand-binding domain-like"/>
    <property type="match status" value="1"/>
</dbReference>
<dbReference type="CDD" id="cd07377">
    <property type="entry name" value="WHTH_GntR"/>
    <property type="match status" value="1"/>
</dbReference>
<dbReference type="AlphaFoldDB" id="A0A7I9WPV2"/>
<evidence type="ECO:0000313" key="5">
    <source>
        <dbReference type="EMBL" id="GFG59755.1"/>
    </source>
</evidence>
<keyword evidence="1" id="KW-0805">Transcription regulation</keyword>
<dbReference type="PRINTS" id="PR00035">
    <property type="entry name" value="HTHGNTR"/>
</dbReference>
<dbReference type="Gene3D" id="1.20.120.530">
    <property type="entry name" value="GntR ligand-binding domain-like"/>
    <property type="match status" value="1"/>
</dbReference>
<reference evidence="5 6" key="1">
    <citation type="journal article" date="2019" name="Emerg. Microbes Infect.">
        <title>Comprehensive subspecies identification of 175 nontuberculous mycobacteria species based on 7547 genomic profiles.</title>
        <authorList>
            <person name="Matsumoto Y."/>
            <person name="Kinjo T."/>
            <person name="Motooka D."/>
            <person name="Nabeya D."/>
            <person name="Jung N."/>
            <person name="Uechi K."/>
            <person name="Horii T."/>
            <person name="Iida T."/>
            <person name="Fujita J."/>
            <person name="Nakamura S."/>
        </authorList>
    </citation>
    <scope>NUCLEOTIDE SEQUENCE [LARGE SCALE GENOMIC DNA]</scope>
    <source>
        <strain evidence="5 6">JCM 13392</strain>
    </source>
</reference>
<evidence type="ECO:0000256" key="3">
    <source>
        <dbReference type="ARBA" id="ARBA00023163"/>
    </source>
</evidence>
<dbReference type="SUPFAM" id="SSF46785">
    <property type="entry name" value="Winged helix' DNA-binding domain"/>
    <property type="match status" value="1"/>
</dbReference>
<sequence>MARPTRKRRIDDVLDVLRRRAQELPVGSQLPTEWQIVEDFGVSRQTARETFAVLQSEGYIEILHGKGAFVVDKTVRDTERFQDWFRGNQFAIDELLEMRAAVEPYVAELAALRITDAELEALRNSVQDFEPVLLGSDIEAKVAADEEFHSLILAASRNKPLTTFYDTFIPSLREFRARVFAPPADPLLALPHHQRIYQAIAARDTAAAYRAMREHIEHSRSDVSRLAHDSTL</sequence>
<evidence type="ECO:0000256" key="1">
    <source>
        <dbReference type="ARBA" id="ARBA00023015"/>
    </source>
</evidence>
<dbReference type="GO" id="GO:0003677">
    <property type="term" value="F:DNA binding"/>
    <property type="evidence" value="ECO:0007669"/>
    <property type="project" value="UniProtKB-KW"/>
</dbReference>
<dbReference type="Gene3D" id="1.10.10.10">
    <property type="entry name" value="Winged helix-like DNA-binding domain superfamily/Winged helix DNA-binding domain"/>
    <property type="match status" value="1"/>
</dbReference>
<organism evidence="5 6">
    <name type="scientific">Mycolicibacterium murale</name>
    <dbReference type="NCBI Taxonomy" id="182220"/>
    <lineage>
        <taxon>Bacteria</taxon>
        <taxon>Bacillati</taxon>
        <taxon>Actinomycetota</taxon>
        <taxon>Actinomycetes</taxon>
        <taxon>Mycobacteriales</taxon>
        <taxon>Mycobacteriaceae</taxon>
        <taxon>Mycolicibacterium</taxon>
    </lineage>
</organism>
<name>A0A7I9WPV2_9MYCO</name>
<dbReference type="GO" id="GO:0003700">
    <property type="term" value="F:DNA-binding transcription factor activity"/>
    <property type="evidence" value="ECO:0007669"/>
    <property type="project" value="InterPro"/>
</dbReference>
<dbReference type="InterPro" id="IPR036388">
    <property type="entry name" value="WH-like_DNA-bd_sf"/>
</dbReference>
<protein>
    <recommendedName>
        <fullName evidence="4">HTH gntR-type domain-containing protein</fullName>
    </recommendedName>
</protein>
<keyword evidence="2" id="KW-0238">DNA-binding</keyword>
<dbReference type="InterPro" id="IPR008920">
    <property type="entry name" value="TF_FadR/GntR_C"/>
</dbReference>
<keyword evidence="3" id="KW-0804">Transcription</keyword>
<dbReference type="EMBL" id="BLKT01000003">
    <property type="protein sequence ID" value="GFG59755.1"/>
    <property type="molecule type" value="Genomic_DNA"/>
</dbReference>
<dbReference type="PANTHER" id="PTHR43537">
    <property type="entry name" value="TRANSCRIPTIONAL REGULATOR, GNTR FAMILY"/>
    <property type="match status" value="1"/>
</dbReference>
<evidence type="ECO:0000313" key="6">
    <source>
        <dbReference type="Proteomes" id="UP000465241"/>
    </source>
</evidence>
<dbReference type="SMART" id="SM00345">
    <property type="entry name" value="HTH_GNTR"/>
    <property type="match status" value="1"/>
</dbReference>
<proteinExistence type="predicted"/>